<dbReference type="AlphaFoldDB" id="A0A1S1V5A5"/>
<dbReference type="GO" id="GO:0005737">
    <property type="term" value="C:cytoplasm"/>
    <property type="evidence" value="ECO:0007669"/>
    <property type="project" value="UniProtKB-SubCell"/>
</dbReference>
<evidence type="ECO:0000256" key="9">
    <source>
        <dbReference type="ARBA" id="ARBA00023125"/>
    </source>
</evidence>
<dbReference type="CDD" id="cd03242">
    <property type="entry name" value="ABC_RecF"/>
    <property type="match status" value="1"/>
</dbReference>
<evidence type="ECO:0000256" key="10">
    <source>
        <dbReference type="ARBA" id="ARBA00023204"/>
    </source>
</evidence>
<dbReference type="Proteomes" id="UP000180254">
    <property type="component" value="Unassembled WGS sequence"/>
</dbReference>
<dbReference type="OrthoDB" id="9803889at2"/>
<dbReference type="PROSITE" id="PS00618">
    <property type="entry name" value="RECF_2"/>
    <property type="match status" value="1"/>
</dbReference>
<keyword evidence="6 12" id="KW-0547">Nucleotide-binding</keyword>
<keyword evidence="10 12" id="KW-0234">DNA repair</keyword>
<feature type="domain" description="RecF/RecN/SMC N-terminal" evidence="14">
    <location>
        <begin position="2"/>
        <end position="346"/>
    </location>
</feature>
<dbReference type="Pfam" id="PF02463">
    <property type="entry name" value="SMC_N"/>
    <property type="match status" value="1"/>
</dbReference>
<evidence type="ECO:0000259" key="14">
    <source>
        <dbReference type="Pfam" id="PF02463"/>
    </source>
</evidence>
<proteinExistence type="inferred from homology"/>
<evidence type="ECO:0000256" key="3">
    <source>
        <dbReference type="ARBA" id="ARBA00020170"/>
    </source>
</evidence>
<keyword evidence="11 12" id="KW-0742">SOS response</keyword>
<dbReference type="GO" id="GO:0006260">
    <property type="term" value="P:DNA replication"/>
    <property type="evidence" value="ECO:0007669"/>
    <property type="project" value="UniProtKB-UniRule"/>
</dbReference>
<evidence type="ECO:0000313" key="15">
    <source>
        <dbReference type="EMBL" id="OHW61297.1"/>
    </source>
</evidence>
<comment type="caution">
    <text evidence="15">The sequence shown here is derived from an EMBL/GenBank/DDBJ whole genome shotgun (WGS) entry which is preliminary data.</text>
</comment>
<dbReference type="NCBIfam" id="TIGR00611">
    <property type="entry name" value="recf"/>
    <property type="match status" value="1"/>
</dbReference>
<dbReference type="GO" id="GO:0006302">
    <property type="term" value="P:double-strand break repair"/>
    <property type="evidence" value="ECO:0007669"/>
    <property type="project" value="TreeGrafter"/>
</dbReference>
<dbReference type="GO" id="GO:0009432">
    <property type="term" value="P:SOS response"/>
    <property type="evidence" value="ECO:0007669"/>
    <property type="project" value="UniProtKB-UniRule"/>
</dbReference>
<sequence length="364" mass="41871">MYVKSVNLINFRNYENIKIDLSPKLNLFLGNNAQGKTNLLESIYIAAIGKSYRVTKDRDLINFKKEKAYIGVEAETSRGTRFVEFKFQRDAKKIVRINKLELNRLSELSGNINVVIFAPEDLNLVKSGPSERRAFLDTEISQIRPRYRYNLAKYSKIIFQRNKLLKSRGRINADQLEPWDIQLADVGSDIILDRMGFIEKLSCISRDIHKKITDGKESLDIEYRSSFPIDKSSKQEIEKSYYGCLCSSRAKDMEKGNTEYGPHKDDIDIELNGVSCRTFGSQGQQRTSALSLKLAEVELIKEEVGDYPILLLDDVLSELDSDRRKYLISTFEKVQTIITSTDDVNLLDNESKRIFRIEDGSIFR</sequence>
<protein>
    <recommendedName>
        <fullName evidence="3 12">DNA replication and repair protein RecF</fullName>
    </recommendedName>
</protein>
<dbReference type="SUPFAM" id="SSF52540">
    <property type="entry name" value="P-loop containing nucleoside triphosphate hydrolases"/>
    <property type="match status" value="1"/>
</dbReference>
<gene>
    <name evidence="15" type="primary">recF_2</name>
    <name evidence="12" type="synonym">recF</name>
    <name evidence="15" type="ORF">EUAN_23340</name>
</gene>
<dbReference type="PANTHER" id="PTHR32182">
    <property type="entry name" value="DNA REPLICATION AND REPAIR PROTEIN RECF"/>
    <property type="match status" value="1"/>
</dbReference>
<comment type="subcellular location">
    <subcellularLocation>
        <location evidence="1 12 13">Cytoplasm</location>
    </subcellularLocation>
</comment>
<feature type="binding site" evidence="12">
    <location>
        <begin position="30"/>
        <end position="37"/>
    </location>
    <ligand>
        <name>ATP</name>
        <dbReference type="ChEBI" id="CHEBI:30616"/>
    </ligand>
</feature>
<dbReference type="InterPro" id="IPR018078">
    <property type="entry name" value="DNA-binding_RecF_CS"/>
</dbReference>
<comment type="function">
    <text evidence="12 13">The RecF protein is involved in DNA metabolism; it is required for DNA replication and normal SOS inducibility. RecF binds preferentially to single-stranded, linear DNA. It also seems to bind ATP.</text>
</comment>
<keyword evidence="5 12" id="KW-0235">DNA replication</keyword>
<dbReference type="STRING" id="39480.EUAN_23340"/>
<evidence type="ECO:0000256" key="1">
    <source>
        <dbReference type="ARBA" id="ARBA00004496"/>
    </source>
</evidence>
<evidence type="ECO:0000256" key="13">
    <source>
        <dbReference type="RuleBase" id="RU000578"/>
    </source>
</evidence>
<dbReference type="HAMAP" id="MF_00365">
    <property type="entry name" value="RecF"/>
    <property type="match status" value="1"/>
</dbReference>
<dbReference type="PROSITE" id="PS00617">
    <property type="entry name" value="RECF_1"/>
    <property type="match status" value="1"/>
</dbReference>
<dbReference type="GO" id="GO:0005524">
    <property type="term" value="F:ATP binding"/>
    <property type="evidence" value="ECO:0007669"/>
    <property type="project" value="UniProtKB-UniRule"/>
</dbReference>
<dbReference type="InterPro" id="IPR001238">
    <property type="entry name" value="DNA-binding_RecF"/>
</dbReference>
<dbReference type="InterPro" id="IPR042174">
    <property type="entry name" value="RecF_2"/>
</dbReference>
<evidence type="ECO:0000256" key="4">
    <source>
        <dbReference type="ARBA" id="ARBA00022490"/>
    </source>
</evidence>
<organism evidence="15 16">
    <name type="scientific">Andreesenia angusta</name>
    <dbReference type="NCBI Taxonomy" id="39480"/>
    <lineage>
        <taxon>Bacteria</taxon>
        <taxon>Bacillati</taxon>
        <taxon>Bacillota</taxon>
        <taxon>Tissierellia</taxon>
        <taxon>Tissierellales</taxon>
        <taxon>Gottschalkiaceae</taxon>
        <taxon>Andreesenia</taxon>
    </lineage>
</organism>
<evidence type="ECO:0000256" key="6">
    <source>
        <dbReference type="ARBA" id="ARBA00022741"/>
    </source>
</evidence>
<dbReference type="EMBL" id="MKIE01000017">
    <property type="protein sequence ID" value="OHW61297.1"/>
    <property type="molecule type" value="Genomic_DNA"/>
</dbReference>
<keyword evidence="16" id="KW-1185">Reference proteome</keyword>
<keyword evidence="4 12" id="KW-0963">Cytoplasm</keyword>
<dbReference type="GO" id="GO:0003697">
    <property type="term" value="F:single-stranded DNA binding"/>
    <property type="evidence" value="ECO:0007669"/>
    <property type="project" value="UniProtKB-UniRule"/>
</dbReference>
<keyword evidence="7 12" id="KW-0227">DNA damage</keyword>
<evidence type="ECO:0000256" key="11">
    <source>
        <dbReference type="ARBA" id="ARBA00023236"/>
    </source>
</evidence>
<dbReference type="RefSeq" id="WP_071064643.1">
    <property type="nucleotide sequence ID" value="NZ_MKIE01000017.1"/>
</dbReference>
<dbReference type="PANTHER" id="PTHR32182:SF0">
    <property type="entry name" value="DNA REPLICATION AND REPAIR PROTEIN RECF"/>
    <property type="match status" value="1"/>
</dbReference>
<keyword evidence="8 12" id="KW-0067">ATP-binding</keyword>
<accession>A0A1S1V5A5</accession>
<comment type="similarity">
    <text evidence="2 12 13">Belongs to the RecF family.</text>
</comment>
<dbReference type="Gene3D" id="1.20.1050.90">
    <property type="entry name" value="RecF/RecN/SMC, N-terminal domain"/>
    <property type="match status" value="1"/>
</dbReference>
<dbReference type="GO" id="GO:0000731">
    <property type="term" value="P:DNA synthesis involved in DNA repair"/>
    <property type="evidence" value="ECO:0007669"/>
    <property type="project" value="TreeGrafter"/>
</dbReference>
<reference evidence="15 16" key="1">
    <citation type="submission" date="2016-09" db="EMBL/GenBank/DDBJ databases">
        <title>Genome sequence of Eubacterium angustum.</title>
        <authorList>
            <person name="Poehlein A."/>
            <person name="Daniel R."/>
        </authorList>
    </citation>
    <scope>NUCLEOTIDE SEQUENCE [LARGE SCALE GENOMIC DNA]</scope>
    <source>
        <strain evidence="15 16">DSM 1989</strain>
    </source>
</reference>
<dbReference type="InterPro" id="IPR003395">
    <property type="entry name" value="RecF/RecN/SMC_N"/>
</dbReference>
<evidence type="ECO:0000256" key="8">
    <source>
        <dbReference type="ARBA" id="ARBA00022840"/>
    </source>
</evidence>
<evidence type="ECO:0000256" key="7">
    <source>
        <dbReference type="ARBA" id="ARBA00022763"/>
    </source>
</evidence>
<dbReference type="Gene3D" id="3.40.50.300">
    <property type="entry name" value="P-loop containing nucleotide triphosphate hydrolases"/>
    <property type="match status" value="1"/>
</dbReference>
<keyword evidence="9 12" id="KW-0238">DNA-binding</keyword>
<evidence type="ECO:0000313" key="16">
    <source>
        <dbReference type="Proteomes" id="UP000180254"/>
    </source>
</evidence>
<name>A0A1S1V5A5_9FIRM</name>
<evidence type="ECO:0000256" key="2">
    <source>
        <dbReference type="ARBA" id="ARBA00008016"/>
    </source>
</evidence>
<evidence type="ECO:0000256" key="5">
    <source>
        <dbReference type="ARBA" id="ARBA00022705"/>
    </source>
</evidence>
<dbReference type="InterPro" id="IPR027417">
    <property type="entry name" value="P-loop_NTPase"/>
</dbReference>
<evidence type="ECO:0000256" key="12">
    <source>
        <dbReference type="HAMAP-Rule" id="MF_00365"/>
    </source>
</evidence>